<evidence type="ECO:0000313" key="3">
    <source>
        <dbReference type="EMBL" id="CAG6781215.1"/>
    </source>
</evidence>
<organism evidence="3">
    <name type="scientific">Cacopsylla melanoneura</name>
    <dbReference type="NCBI Taxonomy" id="428564"/>
    <lineage>
        <taxon>Eukaryota</taxon>
        <taxon>Metazoa</taxon>
        <taxon>Ecdysozoa</taxon>
        <taxon>Arthropoda</taxon>
        <taxon>Hexapoda</taxon>
        <taxon>Insecta</taxon>
        <taxon>Pterygota</taxon>
        <taxon>Neoptera</taxon>
        <taxon>Paraneoptera</taxon>
        <taxon>Hemiptera</taxon>
        <taxon>Sternorrhyncha</taxon>
        <taxon>Psylloidea</taxon>
        <taxon>Psyllidae</taxon>
        <taxon>Psyllinae</taxon>
        <taxon>Cacopsylla</taxon>
    </lineage>
</organism>
<feature type="compositionally biased region" description="Basic and acidic residues" evidence="1">
    <location>
        <begin position="28"/>
        <end position="68"/>
    </location>
</feature>
<accession>A0A8D9FAF0</accession>
<dbReference type="EMBL" id="HBUF01621866">
    <property type="protein sequence ID" value="CAG6781215.1"/>
    <property type="molecule type" value="Transcribed_RNA"/>
</dbReference>
<evidence type="ECO:0000256" key="2">
    <source>
        <dbReference type="SAM" id="Phobius"/>
    </source>
</evidence>
<feature type="compositionally biased region" description="Basic and acidic residues" evidence="1">
    <location>
        <begin position="76"/>
        <end position="90"/>
    </location>
</feature>
<proteinExistence type="predicted"/>
<sequence length="141" mass="16121">MCSLHPRHIREIFADRENGQRGYDATEDIPKEKLKTEDIPKEDLKAEDIPKEELKTEDMPKEELKKSIGDNQTAIDRTETKITMTKEEPVKPQYRQGNGTEGPNEKELDVQINATILLSLACCLCCIINVIFCIALCFRIE</sequence>
<feature type="region of interest" description="Disordered" evidence="1">
    <location>
        <begin position="15"/>
        <end position="105"/>
    </location>
</feature>
<keyword evidence="2" id="KW-0812">Transmembrane</keyword>
<feature type="transmembrane region" description="Helical" evidence="2">
    <location>
        <begin position="116"/>
        <end position="138"/>
    </location>
</feature>
<keyword evidence="2" id="KW-1133">Transmembrane helix</keyword>
<evidence type="ECO:0000256" key="1">
    <source>
        <dbReference type="SAM" id="MobiDB-lite"/>
    </source>
</evidence>
<protein>
    <submittedName>
        <fullName evidence="3">Uncharacterized protein</fullName>
    </submittedName>
</protein>
<dbReference type="AlphaFoldDB" id="A0A8D9FAF0"/>
<reference evidence="3" key="1">
    <citation type="submission" date="2021-05" db="EMBL/GenBank/DDBJ databases">
        <authorList>
            <person name="Alioto T."/>
            <person name="Alioto T."/>
            <person name="Gomez Garrido J."/>
        </authorList>
    </citation>
    <scope>NUCLEOTIDE SEQUENCE</scope>
</reference>
<keyword evidence="2" id="KW-0472">Membrane</keyword>
<name>A0A8D9FAF0_9HEMI</name>